<keyword evidence="1" id="KW-0812">Transmembrane</keyword>
<dbReference type="STRING" id="1168035.SAMN05444280_11661"/>
<evidence type="ECO:0000313" key="3">
    <source>
        <dbReference type="Proteomes" id="UP000184050"/>
    </source>
</evidence>
<name>A0A1M6IDL4_9BACT</name>
<gene>
    <name evidence="2" type="ORF">SAMN05444280_11661</name>
</gene>
<protein>
    <recommendedName>
        <fullName evidence="4">Outer membrane protein beta-barrel domain-containing protein</fullName>
    </recommendedName>
</protein>
<keyword evidence="1" id="KW-1133">Transmembrane helix</keyword>
<reference evidence="2 3" key="1">
    <citation type="submission" date="2016-11" db="EMBL/GenBank/DDBJ databases">
        <authorList>
            <person name="Jaros S."/>
            <person name="Januszkiewicz K."/>
            <person name="Wedrychowicz H."/>
        </authorList>
    </citation>
    <scope>NUCLEOTIDE SEQUENCE [LARGE SCALE GENOMIC DNA]</scope>
    <source>
        <strain evidence="2 3">DSM 27063</strain>
    </source>
</reference>
<accession>A0A1M6IDL4</accession>
<dbReference type="AlphaFoldDB" id="A0A1M6IDL4"/>
<evidence type="ECO:0008006" key="4">
    <source>
        <dbReference type="Google" id="ProtNLM"/>
    </source>
</evidence>
<proteinExistence type="predicted"/>
<keyword evidence="1" id="KW-0472">Membrane</keyword>
<sequence length="277" mass="31911">MNKILPLKTKSIIVRLFLCVALTSGMVTNLWSQQSDTIVPVQKDPEKILRKIDIRKMNQMGFNFWQDNFSGHWAGVDFGFNTFLNPDYSGYNTDFMENDLLRSNSTYINLVEQNIGLQRNRNTIGLVTGLGLHLQSYRLDKSTTIRQTENGIIEPETLYFDQNQKSKLSIASLMVPLLAEFQIPVNHYKNRFYISAGLFGEVRISSHTKIKYRAEGKKEKLKVPGQYAIHNFKYGIMMRTGYRWVNIFATYDLVPLFEKGKGPELTPFTIGITLIKF</sequence>
<dbReference type="EMBL" id="FQZE01000016">
    <property type="protein sequence ID" value="SHJ32558.1"/>
    <property type="molecule type" value="Genomic_DNA"/>
</dbReference>
<evidence type="ECO:0000313" key="2">
    <source>
        <dbReference type="EMBL" id="SHJ32558.1"/>
    </source>
</evidence>
<feature type="transmembrane region" description="Helical" evidence="1">
    <location>
        <begin position="12"/>
        <end position="31"/>
    </location>
</feature>
<evidence type="ECO:0000256" key="1">
    <source>
        <dbReference type="SAM" id="Phobius"/>
    </source>
</evidence>
<dbReference type="Proteomes" id="UP000184050">
    <property type="component" value="Unassembled WGS sequence"/>
</dbReference>
<keyword evidence="3" id="KW-1185">Reference proteome</keyword>
<organism evidence="2 3">
    <name type="scientific">Tangfeifania diversioriginum</name>
    <dbReference type="NCBI Taxonomy" id="1168035"/>
    <lineage>
        <taxon>Bacteria</taxon>
        <taxon>Pseudomonadati</taxon>
        <taxon>Bacteroidota</taxon>
        <taxon>Bacteroidia</taxon>
        <taxon>Marinilabiliales</taxon>
        <taxon>Prolixibacteraceae</taxon>
        <taxon>Tangfeifania</taxon>
    </lineage>
</organism>